<feature type="chain" id="PRO_5046942736" description="Glycosyltransferase" evidence="1">
    <location>
        <begin position="29"/>
        <end position="218"/>
    </location>
</feature>
<gene>
    <name evidence="2" type="ORF">J2T15_002827</name>
</gene>
<dbReference type="EMBL" id="JAUSSU010000005">
    <property type="protein sequence ID" value="MDQ0113386.1"/>
    <property type="molecule type" value="Genomic_DNA"/>
</dbReference>
<accession>A0ABT9U165</accession>
<feature type="signal peptide" evidence="1">
    <location>
        <begin position="1"/>
        <end position="28"/>
    </location>
</feature>
<keyword evidence="3" id="KW-1185">Reference proteome</keyword>
<sequence>MLRKSVVMSMLCVALALGSGASSLKAEAVNRENSQALCLSPSAVELKRNLTKLWIDHVVWTRLYLVSTIAGVGDQEQVLARLLRNQKDIGDAFKPYYGVAAGNKLTELLTEHIVLAGKLLDALKSGKTGNAATYNKQWYKNADDIAKFLSAANPIWSYKEIKDIMDGHLGLITEDVSARMNKDWNASITAFDKGLNHMIMFAGVLAEGVVKQFPAKFK</sequence>
<proteinExistence type="predicted"/>
<evidence type="ECO:0000313" key="2">
    <source>
        <dbReference type="EMBL" id="MDQ0113386.1"/>
    </source>
</evidence>
<comment type="caution">
    <text evidence="2">The sequence shown here is derived from an EMBL/GenBank/DDBJ whole genome shotgun (WGS) entry which is preliminary data.</text>
</comment>
<evidence type="ECO:0000313" key="3">
    <source>
        <dbReference type="Proteomes" id="UP001229346"/>
    </source>
</evidence>
<dbReference type="Proteomes" id="UP001229346">
    <property type="component" value="Unassembled WGS sequence"/>
</dbReference>
<evidence type="ECO:0008006" key="4">
    <source>
        <dbReference type="Google" id="ProtNLM"/>
    </source>
</evidence>
<protein>
    <recommendedName>
        <fullName evidence="4">Glycosyltransferase</fullName>
    </recommendedName>
</protein>
<dbReference type="RefSeq" id="WP_307204583.1">
    <property type="nucleotide sequence ID" value="NZ_JAUSSU010000005.1"/>
</dbReference>
<reference evidence="2 3" key="1">
    <citation type="submission" date="2023-07" db="EMBL/GenBank/DDBJ databases">
        <title>Sorghum-associated microbial communities from plants grown in Nebraska, USA.</title>
        <authorList>
            <person name="Schachtman D."/>
        </authorList>
    </citation>
    <scope>NUCLEOTIDE SEQUENCE [LARGE SCALE GENOMIC DNA]</scope>
    <source>
        <strain evidence="2 3">CC482</strain>
    </source>
</reference>
<evidence type="ECO:0000256" key="1">
    <source>
        <dbReference type="SAM" id="SignalP"/>
    </source>
</evidence>
<name>A0ABT9U165_PAEHA</name>
<organism evidence="2 3">
    <name type="scientific">Paenibacillus harenae</name>
    <dbReference type="NCBI Taxonomy" id="306543"/>
    <lineage>
        <taxon>Bacteria</taxon>
        <taxon>Bacillati</taxon>
        <taxon>Bacillota</taxon>
        <taxon>Bacilli</taxon>
        <taxon>Bacillales</taxon>
        <taxon>Paenibacillaceae</taxon>
        <taxon>Paenibacillus</taxon>
    </lineage>
</organism>
<keyword evidence="1" id="KW-0732">Signal</keyword>